<keyword evidence="5" id="KW-1185">Reference proteome</keyword>
<feature type="domain" description="AB hydrolase-1" evidence="3">
    <location>
        <begin position="26"/>
        <end position="148"/>
    </location>
</feature>
<dbReference type="Gene3D" id="1.10.10.10">
    <property type="entry name" value="Winged helix-like DNA-binding domain superfamily/Winged helix DNA-binding domain"/>
    <property type="match status" value="1"/>
</dbReference>
<dbReference type="AlphaFoldDB" id="A0A1G9A2Z6"/>
<keyword evidence="2" id="KW-0804">Transcription</keyword>
<reference evidence="4 5" key="1">
    <citation type="submission" date="2016-10" db="EMBL/GenBank/DDBJ databases">
        <authorList>
            <person name="de Groot N.N."/>
        </authorList>
    </citation>
    <scope>NUCLEOTIDE SEQUENCE [LARGE SCALE GENOMIC DNA]</scope>
    <source>
        <strain evidence="4 5">CGMCC 1.6502</strain>
    </source>
</reference>
<evidence type="ECO:0000313" key="4">
    <source>
        <dbReference type="EMBL" id="SDK20760.1"/>
    </source>
</evidence>
<dbReference type="STRING" id="407036.SAMN05216243_2330"/>
<dbReference type="Gene3D" id="3.40.50.1820">
    <property type="entry name" value="alpha/beta hydrolase"/>
    <property type="match status" value="1"/>
</dbReference>
<accession>A0A1G9A2Z6</accession>
<dbReference type="InterPro" id="IPR000073">
    <property type="entry name" value="AB_hydrolase_1"/>
</dbReference>
<keyword evidence="1" id="KW-0805">Transcription regulation</keyword>
<evidence type="ECO:0000256" key="2">
    <source>
        <dbReference type="ARBA" id="ARBA00023163"/>
    </source>
</evidence>
<dbReference type="SUPFAM" id="SSF53474">
    <property type="entry name" value="alpha/beta-Hydrolases"/>
    <property type="match status" value="1"/>
</dbReference>
<protein>
    <submittedName>
        <fullName evidence="4">Pimeloyl-ACP methyl ester carboxylesterase</fullName>
    </submittedName>
</protein>
<gene>
    <name evidence="4" type="ORF">SAMN05216243_2330</name>
</gene>
<dbReference type="SUPFAM" id="SSF46894">
    <property type="entry name" value="C-terminal effector domain of the bipartite response regulators"/>
    <property type="match status" value="1"/>
</dbReference>
<dbReference type="Proteomes" id="UP000198694">
    <property type="component" value="Unassembled WGS sequence"/>
</dbReference>
<proteinExistence type="predicted"/>
<dbReference type="GO" id="GO:0003677">
    <property type="term" value="F:DNA binding"/>
    <property type="evidence" value="ECO:0007669"/>
    <property type="project" value="InterPro"/>
</dbReference>
<organism evidence="4 5">
    <name type="scientific">Sediminibacillus albus</name>
    <dbReference type="NCBI Taxonomy" id="407036"/>
    <lineage>
        <taxon>Bacteria</taxon>
        <taxon>Bacillati</taxon>
        <taxon>Bacillota</taxon>
        <taxon>Bacilli</taxon>
        <taxon>Bacillales</taxon>
        <taxon>Bacillaceae</taxon>
        <taxon>Sediminibacillus</taxon>
    </lineage>
</organism>
<dbReference type="PRINTS" id="PR00111">
    <property type="entry name" value="ABHYDROLASE"/>
</dbReference>
<dbReference type="EMBL" id="FNFL01000003">
    <property type="protein sequence ID" value="SDK20760.1"/>
    <property type="molecule type" value="Genomic_DNA"/>
</dbReference>
<evidence type="ECO:0000256" key="1">
    <source>
        <dbReference type="ARBA" id="ARBA00023015"/>
    </source>
</evidence>
<name>A0A1G9A2Z6_9BACI</name>
<dbReference type="InterPro" id="IPR036388">
    <property type="entry name" value="WH-like_DNA-bd_sf"/>
</dbReference>
<dbReference type="InterPro" id="IPR050228">
    <property type="entry name" value="Carboxylesterase_BioH"/>
</dbReference>
<dbReference type="PANTHER" id="PTHR43194">
    <property type="entry name" value="HYDROLASE ALPHA/BETA FOLD FAMILY"/>
    <property type="match status" value="1"/>
</dbReference>
<evidence type="ECO:0000259" key="3">
    <source>
        <dbReference type="Pfam" id="PF00561"/>
    </source>
</evidence>
<evidence type="ECO:0000313" key="5">
    <source>
        <dbReference type="Proteomes" id="UP000198694"/>
    </source>
</evidence>
<sequence length="519" mass="60210">MSWMDRDSIKIHYEWIVSADPLAKETLILIHGIGLDMYSWDFIIPYFQKNYHILRYDLRGHGDSDAGSEQRTIDLLTDDLTFLIAELKIDAYHMIGQGLGGFVGVQIAGRRPQPLKTLILFSVPIHYPKQMGDKVATQRKRMVEGQTSMLAMGKEIVNKVCYLPSDPKITVLLNAYRKVSPTVYFELFHTGFGEAGVENLRKINVPILILSGSEDSIFPPELSSASLNFNPNARCYTVPQAAFMIQMDQPELTADWIDHFIRKHHDKSSDISLLDYDYQKHLTSQMYSEIRGMIEQAADRPQRLNELLVNTMQGFSVYVNGNRIFEGWGKRKAKQILVYLTIQQSVTREELCDTFWPEVELENARNRLRVALHHLKHLLERNNHSYAAPILITDREHVFLQAKILSDLHSHIEAIKITNRLPEGVQKTAKYKQLLAERTANMMPGLYDDWFLDLRNWIEKQWGEMSLFLADMYEKQSDVKSALEYLEIAYEYNGGENELIYERLLELKERRSNYKNKEI</sequence>
<dbReference type="InterPro" id="IPR016032">
    <property type="entry name" value="Sig_transdc_resp-reg_C-effctor"/>
</dbReference>
<dbReference type="PANTHER" id="PTHR43194:SF2">
    <property type="entry name" value="PEROXISOMAL MEMBRANE PROTEIN LPX1"/>
    <property type="match status" value="1"/>
</dbReference>
<dbReference type="Pfam" id="PF00561">
    <property type="entry name" value="Abhydrolase_1"/>
    <property type="match status" value="1"/>
</dbReference>
<dbReference type="GO" id="GO:0006355">
    <property type="term" value="P:regulation of DNA-templated transcription"/>
    <property type="evidence" value="ECO:0007669"/>
    <property type="project" value="InterPro"/>
</dbReference>
<dbReference type="InterPro" id="IPR029058">
    <property type="entry name" value="AB_hydrolase_fold"/>
</dbReference>